<sequence>MTYNLNYFDSLSESTENEVIRLGNNVELPVKGKVNVTIKKLIHGKWKEGEIHDVLYVPDPKKNLLSEGVIATKGMKIVKMHDYADIYNCEDELVGTTVQFAVLQTTCITCCLEL</sequence>
<proteinExistence type="predicted"/>
<dbReference type="OrthoDB" id="97058at2759"/>
<feature type="domain" description="Retrovirus-related Pol polyprotein from transposon TNT 1-94-like beta-barrel" evidence="1">
    <location>
        <begin position="1"/>
        <end position="75"/>
    </location>
</feature>
<gene>
    <name evidence="2" type="ORF">AVEN_215353_1</name>
</gene>
<dbReference type="EMBL" id="BGPR01003876">
    <property type="protein sequence ID" value="GBM93467.1"/>
    <property type="molecule type" value="Genomic_DNA"/>
</dbReference>
<reference evidence="2 3" key="1">
    <citation type="journal article" date="2019" name="Sci. Rep.">
        <title>Orb-weaving spider Araneus ventricosus genome elucidates the spidroin gene catalogue.</title>
        <authorList>
            <person name="Kono N."/>
            <person name="Nakamura H."/>
            <person name="Ohtoshi R."/>
            <person name="Moran D.A.P."/>
            <person name="Shinohara A."/>
            <person name="Yoshida Y."/>
            <person name="Fujiwara M."/>
            <person name="Mori M."/>
            <person name="Tomita M."/>
            <person name="Arakawa K."/>
        </authorList>
    </citation>
    <scope>NUCLEOTIDE SEQUENCE [LARGE SCALE GENOMIC DNA]</scope>
</reference>
<protein>
    <recommendedName>
        <fullName evidence="1">Retrovirus-related Pol polyprotein from transposon TNT 1-94-like beta-barrel domain-containing protein</fullName>
    </recommendedName>
</protein>
<evidence type="ECO:0000313" key="3">
    <source>
        <dbReference type="Proteomes" id="UP000499080"/>
    </source>
</evidence>
<name>A0A4Y2JUI9_ARAVE</name>
<evidence type="ECO:0000259" key="1">
    <source>
        <dbReference type="Pfam" id="PF22936"/>
    </source>
</evidence>
<dbReference type="Proteomes" id="UP000499080">
    <property type="component" value="Unassembled WGS sequence"/>
</dbReference>
<comment type="caution">
    <text evidence="2">The sequence shown here is derived from an EMBL/GenBank/DDBJ whole genome shotgun (WGS) entry which is preliminary data.</text>
</comment>
<dbReference type="InterPro" id="IPR054722">
    <property type="entry name" value="PolX-like_BBD"/>
</dbReference>
<dbReference type="AlphaFoldDB" id="A0A4Y2JUI9"/>
<accession>A0A4Y2JUI9</accession>
<dbReference type="Pfam" id="PF22936">
    <property type="entry name" value="Pol_BBD"/>
    <property type="match status" value="1"/>
</dbReference>
<evidence type="ECO:0000313" key="2">
    <source>
        <dbReference type="EMBL" id="GBM93467.1"/>
    </source>
</evidence>
<organism evidence="2 3">
    <name type="scientific">Araneus ventricosus</name>
    <name type="common">Orbweaver spider</name>
    <name type="synonym">Epeira ventricosa</name>
    <dbReference type="NCBI Taxonomy" id="182803"/>
    <lineage>
        <taxon>Eukaryota</taxon>
        <taxon>Metazoa</taxon>
        <taxon>Ecdysozoa</taxon>
        <taxon>Arthropoda</taxon>
        <taxon>Chelicerata</taxon>
        <taxon>Arachnida</taxon>
        <taxon>Araneae</taxon>
        <taxon>Araneomorphae</taxon>
        <taxon>Entelegynae</taxon>
        <taxon>Araneoidea</taxon>
        <taxon>Araneidae</taxon>
        <taxon>Araneus</taxon>
    </lineage>
</organism>
<keyword evidence="3" id="KW-1185">Reference proteome</keyword>